<evidence type="ECO:0008006" key="3">
    <source>
        <dbReference type="Google" id="ProtNLM"/>
    </source>
</evidence>
<name>A0AAV9GX80_9PEZI</name>
<proteinExistence type="predicted"/>
<reference evidence="1" key="1">
    <citation type="journal article" date="2023" name="Mol. Phylogenet. Evol.">
        <title>Genome-scale phylogeny and comparative genomics of the fungal order Sordariales.</title>
        <authorList>
            <person name="Hensen N."/>
            <person name="Bonometti L."/>
            <person name="Westerberg I."/>
            <person name="Brannstrom I.O."/>
            <person name="Guillou S."/>
            <person name="Cros-Aarteil S."/>
            <person name="Calhoun S."/>
            <person name="Haridas S."/>
            <person name="Kuo A."/>
            <person name="Mondo S."/>
            <person name="Pangilinan J."/>
            <person name="Riley R."/>
            <person name="LaButti K."/>
            <person name="Andreopoulos B."/>
            <person name="Lipzen A."/>
            <person name="Chen C."/>
            <person name="Yan M."/>
            <person name="Daum C."/>
            <person name="Ng V."/>
            <person name="Clum A."/>
            <person name="Steindorff A."/>
            <person name="Ohm R.A."/>
            <person name="Martin F."/>
            <person name="Silar P."/>
            <person name="Natvig D.O."/>
            <person name="Lalanne C."/>
            <person name="Gautier V."/>
            <person name="Ament-Velasquez S.L."/>
            <person name="Kruys A."/>
            <person name="Hutchinson M.I."/>
            <person name="Powell A.J."/>
            <person name="Barry K."/>
            <person name="Miller A.N."/>
            <person name="Grigoriev I.V."/>
            <person name="Debuchy R."/>
            <person name="Gladieux P."/>
            <person name="Hiltunen Thoren M."/>
            <person name="Johannesson H."/>
        </authorList>
    </citation>
    <scope>NUCLEOTIDE SEQUENCE</scope>
    <source>
        <strain evidence="1">PSN243</strain>
    </source>
</reference>
<accession>A0AAV9GX80</accession>
<dbReference type="EMBL" id="MU865923">
    <property type="protein sequence ID" value="KAK4452544.1"/>
    <property type="molecule type" value="Genomic_DNA"/>
</dbReference>
<evidence type="ECO:0000313" key="2">
    <source>
        <dbReference type="Proteomes" id="UP001321760"/>
    </source>
</evidence>
<gene>
    <name evidence="1" type="ORF">QBC34DRAFT_455321</name>
</gene>
<reference evidence="1" key="2">
    <citation type="submission" date="2023-05" db="EMBL/GenBank/DDBJ databases">
        <authorList>
            <consortium name="Lawrence Berkeley National Laboratory"/>
            <person name="Steindorff A."/>
            <person name="Hensen N."/>
            <person name="Bonometti L."/>
            <person name="Westerberg I."/>
            <person name="Brannstrom I.O."/>
            <person name="Guillou S."/>
            <person name="Cros-Aarteil S."/>
            <person name="Calhoun S."/>
            <person name="Haridas S."/>
            <person name="Kuo A."/>
            <person name="Mondo S."/>
            <person name="Pangilinan J."/>
            <person name="Riley R."/>
            <person name="Labutti K."/>
            <person name="Andreopoulos B."/>
            <person name="Lipzen A."/>
            <person name="Chen C."/>
            <person name="Yanf M."/>
            <person name="Daum C."/>
            <person name="Ng V."/>
            <person name="Clum A."/>
            <person name="Ohm R."/>
            <person name="Martin F."/>
            <person name="Silar P."/>
            <person name="Natvig D."/>
            <person name="Lalanne C."/>
            <person name="Gautier V."/>
            <person name="Ament-Velasquez S.L."/>
            <person name="Kruys A."/>
            <person name="Hutchinson M.I."/>
            <person name="Powell A.J."/>
            <person name="Barry K."/>
            <person name="Miller A.N."/>
            <person name="Grigoriev I.V."/>
            <person name="Debuchy R."/>
            <person name="Gladieux P."/>
            <person name="Thoren M.H."/>
            <person name="Johannesson H."/>
        </authorList>
    </citation>
    <scope>NUCLEOTIDE SEQUENCE</scope>
    <source>
        <strain evidence="1">PSN243</strain>
    </source>
</reference>
<sequence length="216" mass="24924">MSGLIEDFFACVTSTQNHPYVLAIDKLEDCDLSLRVGRGRNTRDLAICSKTMPKLSAEWNKIIRHRPKRVDNERPIVRLPEDDPEVFRRMLLVIRGNYDRIEGGMNAERVFQVLQLTHKYHITRLVARWANDWVNKGWFSRAMGGTYPRHLMLSIACELGNKEVFVEELHEIAISCSKDEHGQLRDKDSRLLTETNISPLTLSGQCEFLLLISEES</sequence>
<comment type="caution">
    <text evidence="1">The sequence shown here is derived from an EMBL/GenBank/DDBJ whole genome shotgun (WGS) entry which is preliminary data.</text>
</comment>
<keyword evidence="2" id="KW-1185">Reference proteome</keyword>
<protein>
    <recommendedName>
        <fullName evidence="3">BTB domain-containing protein</fullName>
    </recommendedName>
</protein>
<organism evidence="1 2">
    <name type="scientific">Podospora aff. communis PSN243</name>
    <dbReference type="NCBI Taxonomy" id="3040156"/>
    <lineage>
        <taxon>Eukaryota</taxon>
        <taxon>Fungi</taxon>
        <taxon>Dikarya</taxon>
        <taxon>Ascomycota</taxon>
        <taxon>Pezizomycotina</taxon>
        <taxon>Sordariomycetes</taxon>
        <taxon>Sordariomycetidae</taxon>
        <taxon>Sordariales</taxon>
        <taxon>Podosporaceae</taxon>
        <taxon>Podospora</taxon>
    </lineage>
</organism>
<evidence type="ECO:0000313" key="1">
    <source>
        <dbReference type="EMBL" id="KAK4452544.1"/>
    </source>
</evidence>
<dbReference type="Proteomes" id="UP001321760">
    <property type="component" value="Unassembled WGS sequence"/>
</dbReference>
<dbReference type="AlphaFoldDB" id="A0AAV9GX80"/>